<feature type="transmembrane region" description="Helical" evidence="1">
    <location>
        <begin position="23"/>
        <end position="45"/>
    </location>
</feature>
<proteinExistence type="predicted"/>
<dbReference type="EMBL" id="MH882484">
    <property type="protein sequence ID" value="AYM50608.1"/>
    <property type="molecule type" value="Genomic_DNA"/>
</dbReference>
<protein>
    <submittedName>
        <fullName evidence="2">Uncharacterized protein</fullName>
    </submittedName>
</protein>
<organism evidence="2">
    <name type="scientific">Providencia rettgeri</name>
    <dbReference type="NCBI Taxonomy" id="587"/>
    <lineage>
        <taxon>Bacteria</taxon>
        <taxon>Pseudomonadati</taxon>
        <taxon>Pseudomonadota</taxon>
        <taxon>Gammaproteobacteria</taxon>
        <taxon>Enterobacterales</taxon>
        <taxon>Morganellaceae</taxon>
        <taxon>Providencia</taxon>
    </lineage>
</organism>
<reference evidence="2" key="1">
    <citation type="submission" date="2018-09" db="EMBL/GenBank/DDBJ databases">
        <authorList>
            <person name="Zhou D."/>
        </authorList>
    </citation>
    <scope>NUCLEOTIDE SEQUENCE</scope>
    <source>
        <strain evidence="2">2055</strain>
        <plasmid evidence="2">p2055-IMP</plasmid>
    </source>
</reference>
<evidence type="ECO:0000256" key="1">
    <source>
        <dbReference type="SAM" id="Phobius"/>
    </source>
</evidence>
<keyword evidence="1" id="KW-1133">Transmembrane helix</keyword>
<dbReference type="AlphaFoldDB" id="A0A3G2CDE6"/>
<keyword evidence="1" id="KW-0472">Membrane</keyword>
<name>A0A3G2CDE6_PRORE</name>
<evidence type="ECO:0000313" key="2">
    <source>
        <dbReference type="EMBL" id="AYM50608.1"/>
    </source>
</evidence>
<geneLocation type="plasmid" evidence="2">
    <name>p2055-IMP</name>
</geneLocation>
<keyword evidence="2" id="KW-0614">Plasmid</keyword>
<sequence length="83" mass="8968">MSEKVLGSGCYCSTNHNTEAPTVISWGFFLSVCGGCVLSVVVELCTIPHKSLTVRSSTPSHKTFFFTHSQLIGCFINNPKGDI</sequence>
<accession>A0A3G2CDE6</accession>
<keyword evidence="1" id="KW-0812">Transmembrane</keyword>